<feature type="compositionally biased region" description="Low complexity" evidence="1">
    <location>
        <begin position="1430"/>
        <end position="1443"/>
    </location>
</feature>
<feature type="compositionally biased region" description="Basic and acidic residues" evidence="1">
    <location>
        <begin position="374"/>
        <end position="385"/>
    </location>
</feature>
<organism evidence="2 3">
    <name type="scientific">Cymbomonas tetramitiformis</name>
    <dbReference type="NCBI Taxonomy" id="36881"/>
    <lineage>
        <taxon>Eukaryota</taxon>
        <taxon>Viridiplantae</taxon>
        <taxon>Chlorophyta</taxon>
        <taxon>Pyramimonadophyceae</taxon>
        <taxon>Pyramimonadales</taxon>
        <taxon>Pyramimonadaceae</taxon>
        <taxon>Cymbomonas</taxon>
    </lineage>
</organism>
<dbReference type="EMBL" id="LGRX02007432">
    <property type="protein sequence ID" value="KAK3275026.1"/>
    <property type="molecule type" value="Genomic_DNA"/>
</dbReference>
<feature type="region of interest" description="Disordered" evidence="1">
    <location>
        <begin position="1330"/>
        <end position="1363"/>
    </location>
</feature>
<dbReference type="InterPro" id="IPR016024">
    <property type="entry name" value="ARM-type_fold"/>
</dbReference>
<feature type="compositionally biased region" description="Basic and acidic residues" evidence="1">
    <location>
        <begin position="1187"/>
        <end position="1205"/>
    </location>
</feature>
<feature type="compositionally biased region" description="Basic and acidic residues" evidence="1">
    <location>
        <begin position="1446"/>
        <end position="1455"/>
    </location>
</feature>
<reference evidence="2 3" key="1">
    <citation type="journal article" date="2015" name="Genome Biol. Evol.">
        <title>Comparative Genomics of a Bacterivorous Green Alga Reveals Evolutionary Causalities and Consequences of Phago-Mixotrophic Mode of Nutrition.</title>
        <authorList>
            <person name="Burns J.A."/>
            <person name="Paasch A."/>
            <person name="Narechania A."/>
            <person name="Kim E."/>
        </authorList>
    </citation>
    <scope>NUCLEOTIDE SEQUENCE [LARGE SCALE GENOMIC DNA]</scope>
    <source>
        <strain evidence="2 3">PLY_AMNH</strain>
    </source>
</reference>
<dbReference type="Proteomes" id="UP001190700">
    <property type="component" value="Unassembled WGS sequence"/>
</dbReference>
<proteinExistence type="predicted"/>
<sequence length="2050" mass="225860">MIWRVPDADLGFGDHCAPWRKPRGIPIPGQDIETVDPKDVLRVPLLCPPVASPRSGDDLLTQLDLKPAVGAKEVSLETVASFAKAISKHLGVDPDLRMYPNRLQKVKETVEEGYVYTTTTSVCHFVQQDLYLVAPFYNASLVRPEAYKKLLSSESSQEFGAPGTRPSTGRSIEEVGASQSSIGSWDGGVQPISWPSTTYPEVQEDFSQELLAVHSEEQLQTILEQEPWSQAVARARIADFLQAKMMTQKLLLRKEGIHGIWELVTNRAHHATFPAQPLQVVVTLLADEEVELCSVGAVVVWASSCSTAPRSWLCECGAIAALMKLLGRSLYAEIIAKRSKSVWKNNLSGISGMLSLKKAPKSAESEEAAPAGSEAKEEAAAEPPKRKATLFKQKTGMTSAERETLQERVMGALAMMVVDRACRAQLMKADRHLDQLYRLTTQLEGYSDDWEADRRSLAAQTLANIFIRDASIRAAVLPNKGMKRVLGLLLEEGPGATLVNFYGSAILQVSTSEEELAALGGDNVRQEMFDTSLLALQNILQRLAGTEQLKPTTKHLLLDICEKLAQSLWGIASYATRQPTFLLSNESVQEVCAVTTSWWALQYSPRVQGLHLSRLLYTFGACLSAFSTTPASARALILGTLPFLPIDLMLEKQHDAQSACSALMELAIPTFSAGHPTAVAINALAFLCSHLDEATSAGGMFGLYRVCLLKMGVLPSVLVAMSADYTDASSALHLSRCGAVAVMYLCCQAKGDTSPWMVVTLMNLMVISDDEEVVSHLMVALWVLLTVRSVRELVREPIREEDQQFCSTVVENIRQCPTAAAVRELYNQQQGCEERRRQEESAGACQNTLWSRVEESLRRKPIIPGCSSAASALKAGSAPSGDLVAWEEAGEDGGDEGQWWGLHRVFKVFHRWKDHIEAAREVGSCIKMVEFMVTVIWSYLVADDKPIPKRRAEVAELDRSANMDQQFWWIVHVDPGGVDMSTMPAVLQALDLLMWVLRLPHKEHRVAKQLAIGAMWNMAVRRRSLESYVVGRGAIPELVAILHGKRGPKGERGVPEDGGAWPPALRDAAGMWLGEMLSEWSAMSHPSAGTVQDLQLAVMELAKSDNARVQACGLRVLGRMTCVPPLECPAPSRHLDRTKMTLVGALVIETLARVIRHNLDVTRRKHKPALDIAEDQGLLGPIEEEEPRQKGKEGEVEPEGRRAPEAELGMEIDEPGDEEAGPEALLTHALRLVRNLSTLADIQVALAKVLLPTLMRAANMFTAVLQAASLEWEAAPEQRPGFQEEQYVQQGIVNLCSGSMRNLATHPHNRTRFYKLELQHSYVIEQHAATNPTPYIPPQAPLTSQPPSVPSPSKDSKSGWAKRRHAAFAVEAINTMIPRQLFDKRDTASPEAAPRNPPSTSSPEPKFQLTTTSAPIPVPALARPGTAETPIAPSPSSDSVAAAELKLNEKLDELSRQSSQASLKPKLKPGEEEDMDPEGIFVLTSTALEEMWNEELDAQLDTPRSTTSSCLSFEGLPVGEKGGSPVIVHSPPVGVREGNSATKQKLAFVEWQKNAFSDPESQRAVNKVYKKVPAAHKRLETLARRKDPGVNATLARKSVQNKVFSAQGSSSWMEPGSRVWAAEDRASLPLLNGTLRKPLTYLWEATDEELSSSMGASRWSPAVKEYCEQPATDLLVPGDDNTGVACKLLVADYPCSAKQELREAAELLHENEMLDLPAYMLRQRPESGRNGRQPRTVLSTKPQDAGQMGLGVQVGQYNARNKMSFKIKSPPPADRDEALKIRVPKPKLVLFEHIPGAKVSEGMFPDYLLPNGKKAFFYFHTCLTDEVEVPLRPPPPLPDTLLTALQSSVPMSSKLQESGKMPGNAPDMESCRPVPPKAPLPGCHTLPVQYPDVLDCPEVFGLLKERPITFRVWSRAVAQTEVKTLKNKVVVAPPKEKGPFDPMMSVFKPRCKESEARAFFLTAKLRKKLVDVDFSRMERKEKFKSMLFREYKNAGRSRDASEEAMLKETYEVISKYHLVLMQTFDHYSSLGGNPFHMGLNSYTSLMDDCK</sequence>
<protein>
    <submittedName>
        <fullName evidence="2">Uncharacterized protein</fullName>
    </submittedName>
</protein>
<feature type="region of interest" description="Disordered" evidence="1">
    <location>
        <begin position="1385"/>
        <end position="1475"/>
    </location>
</feature>
<comment type="caution">
    <text evidence="2">The sequence shown here is derived from an EMBL/GenBank/DDBJ whole genome shotgun (WGS) entry which is preliminary data.</text>
</comment>
<feature type="region of interest" description="Disordered" evidence="1">
    <location>
        <begin position="153"/>
        <end position="188"/>
    </location>
</feature>
<accession>A0AAE0L7K4</accession>
<evidence type="ECO:0000313" key="3">
    <source>
        <dbReference type="Proteomes" id="UP001190700"/>
    </source>
</evidence>
<feature type="non-terminal residue" evidence="2">
    <location>
        <position position="2050"/>
    </location>
</feature>
<feature type="compositionally biased region" description="Polar residues" evidence="1">
    <location>
        <begin position="1398"/>
        <end position="1414"/>
    </location>
</feature>
<keyword evidence="3" id="KW-1185">Reference proteome</keyword>
<feature type="region of interest" description="Disordered" evidence="1">
    <location>
        <begin position="1725"/>
        <end position="1745"/>
    </location>
</feature>
<feature type="region of interest" description="Disordered" evidence="1">
    <location>
        <begin position="1172"/>
        <end position="1208"/>
    </location>
</feature>
<dbReference type="SUPFAM" id="SSF48371">
    <property type="entry name" value="ARM repeat"/>
    <property type="match status" value="1"/>
</dbReference>
<evidence type="ECO:0000256" key="1">
    <source>
        <dbReference type="SAM" id="MobiDB-lite"/>
    </source>
</evidence>
<feature type="region of interest" description="Disordered" evidence="1">
    <location>
        <begin position="361"/>
        <end position="402"/>
    </location>
</feature>
<name>A0AAE0L7K4_9CHLO</name>
<dbReference type="Gene3D" id="1.25.10.10">
    <property type="entry name" value="Leucine-rich Repeat Variant"/>
    <property type="match status" value="2"/>
</dbReference>
<dbReference type="InterPro" id="IPR011989">
    <property type="entry name" value="ARM-like"/>
</dbReference>
<evidence type="ECO:0000313" key="2">
    <source>
        <dbReference type="EMBL" id="KAK3275026.1"/>
    </source>
</evidence>
<gene>
    <name evidence="2" type="ORF">CYMTET_16825</name>
</gene>